<evidence type="ECO:0000256" key="11">
    <source>
        <dbReference type="RuleBase" id="RU362127"/>
    </source>
</evidence>
<dbReference type="GO" id="GO:0031965">
    <property type="term" value="C:nuclear membrane"/>
    <property type="evidence" value="ECO:0007669"/>
    <property type="project" value="UniProtKB-SubCell"/>
</dbReference>
<comment type="similarity">
    <text evidence="3 11">Belongs to the ALG14 family.</text>
</comment>
<protein>
    <recommendedName>
        <fullName evidence="5 11">UDP-N-acetylglucosamine transferase subunit ALG14</fullName>
    </recommendedName>
    <alternativeName>
        <fullName evidence="10 11">Asparagine-linked glycosylation protein 14</fullName>
    </alternativeName>
</protein>
<name>A0A9N9CK18_9GLOM</name>
<evidence type="ECO:0000256" key="10">
    <source>
        <dbReference type="ARBA" id="ARBA00032062"/>
    </source>
</evidence>
<evidence type="ECO:0000256" key="8">
    <source>
        <dbReference type="ARBA" id="ARBA00022989"/>
    </source>
</evidence>
<dbReference type="AlphaFoldDB" id="A0A9N9CK18"/>
<gene>
    <name evidence="11" type="primary">ALG14</name>
    <name evidence="12" type="ORF">AGERDE_LOCUS9138</name>
</gene>
<comment type="caution">
    <text evidence="12">The sequence shown here is derived from an EMBL/GenBank/DDBJ whole genome shotgun (WGS) entry which is preliminary data.</text>
</comment>
<evidence type="ECO:0000256" key="4">
    <source>
        <dbReference type="ARBA" id="ARBA00011335"/>
    </source>
</evidence>
<dbReference type="Gene3D" id="3.40.50.2000">
    <property type="entry name" value="Glycogen Phosphorylase B"/>
    <property type="match status" value="1"/>
</dbReference>
<dbReference type="PANTHER" id="PTHR12154">
    <property type="entry name" value="GLYCOSYL TRANSFERASE-RELATED"/>
    <property type="match status" value="1"/>
</dbReference>
<comment type="subunit">
    <text evidence="4 11">Heterodimer with ALG13 to form a functional enzyme.</text>
</comment>
<comment type="function">
    <text evidence="11">Involved in protein N-glycosylation. Essential for the second step of the dolichol-linked oligosaccharide pathway. Anchors the catalytic subunit ALG13 to the ER.</text>
</comment>
<comment type="subcellular location">
    <subcellularLocation>
        <location evidence="1 11">Endoplasmic reticulum membrane</location>
        <topology evidence="1 11">Single-pass membrane protein</topology>
    </subcellularLocation>
    <subcellularLocation>
        <location evidence="2">Nucleus membrane</location>
        <topology evidence="2">Single-pass membrane protein</topology>
    </subcellularLocation>
</comment>
<keyword evidence="13" id="KW-1185">Reference proteome</keyword>
<dbReference type="PANTHER" id="PTHR12154:SF4">
    <property type="entry name" value="UDP-N-ACETYLGLUCOSAMINE TRANSFERASE SUBUNIT ALG14 HOMOLOG"/>
    <property type="match status" value="1"/>
</dbReference>
<proteinExistence type="inferred from homology"/>
<keyword evidence="8" id="KW-1133">Transmembrane helix</keyword>
<organism evidence="12 13">
    <name type="scientific">Ambispora gerdemannii</name>
    <dbReference type="NCBI Taxonomy" id="144530"/>
    <lineage>
        <taxon>Eukaryota</taxon>
        <taxon>Fungi</taxon>
        <taxon>Fungi incertae sedis</taxon>
        <taxon>Mucoromycota</taxon>
        <taxon>Glomeromycotina</taxon>
        <taxon>Glomeromycetes</taxon>
        <taxon>Archaeosporales</taxon>
        <taxon>Ambisporaceae</taxon>
        <taxon>Ambispora</taxon>
    </lineage>
</organism>
<evidence type="ECO:0000256" key="2">
    <source>
        <dbReference type="ARBA" id="ARBA00004590"/>
    </source>
</evidence>
<dbReference type="InterPro" id="IPR013969">
    <property type="entry name" value="Oligosacch_biosynth_Alg14"/>
</dbReference>
<dbReference type="EMBL" id="CAJVPL010002174">
    <property type="protein sequence ID" value="CAG8601722.1"/>
    <property type="molecule type" value="Genomic_DNA"/>
</dbReference>
<evidence type="ECO:0000313" key="13">
    <source>
        <dbReference type="Proteomes" id="UP000789831"/>
    </source>
</evidence>
<sequence length="139" mass="15949">MADNDELSERKAHEFEKWKGGYQIRKIPRARKVGQSWLTTPISVIRALVPSLTLMLFELPDLIICNGPGSCIPICVISYIPRILGIKHVRIIYIESFARVNSLSLSGRLLLNFVDRFLVQWPYLAQKYPEKAEYFGVLV</sequence>
<keyword evidence="6" id="KW-0812">Transmembrane</keyword>
<reference evidence="12" key="1">
    <citation type="submission" date="2021-06" db="EMBL/GenBank/DDBJ databases">
        <authorList>
            <person name="Kallberg Y."/>
            <person name="Tangrot J."/>
            <person name="Rosling A."/>
        </authorList>
    </citation>
    <scope>NUCLEOTIDE SEQUENCE</scope>
    <source>
        <strain evidence="12">MT106</strain>
    </source>
</reference>
<keyword evidence="9" id="KW-0472">Membrane</keyword>
<dbReference type="Proteomes" id="UP000789831">
    <property type="component" value="Unassembled WGS sequence"/>
</dbReference>
<dbReference type="GO" id="GO:0043541">
    <property type="term" value="C:UDP-N-acetylglucosamine transferase complex"/>
    <property type="evidence" value="ECO:0007669"/>
    <property type="project" value="TreeGrafter"/>
</dbReference>
<evidence type="ECO:0000256" key="3">
    <source>
        <dbReference type="ARBA" id="ARBA00009731"/>
    </source>
</evidence>
<evidence type="ECO:0000313" key="12">
    <source>
        <dbReference type="EMBL" id="CAG8601722.1"/>
    </source>
</evidence>
<dbReference type="GO" id="GO:0006488">
    <property type="term" value="P:dolichol-linked oligosaccharide biosynthetic process"/>
    <property type="evidence" value="ECO:0007669"/>
    <property type="project" value="InterPro"/>
</dbReference>
<evidence type="ECO:0000256" key="7">
    <source>
        <dbReference type="ARBA" id="ARBA00022824"/>
    </source>
</evidence>
<dbReference type="Pfam" id="PF08660">
    <property type="entry name" value="Alg14"/>
    <property type="match status" value="1"/>
</dbReference>
<dbReference type="OrthoDB" id="17098at2759"/>
<evidence type="ECO:0000256" key="1">
    <source>
        <dbReference type="ARBA" id="ARBA00004389"/>
    </source>
</evidence>
<evidence type="ECO:0000256" key="5">
    <source>
        <dbReference type="ARBA" id="ARBA00017467"/>
    </source>
</evidence>
<accession>A0A9N9CK18</accession>
<dbReference type="GO" id="GO:0004577">
    <property type="term" value="F:N-acetylglucosaminyldiphosphodolichol N-acetylglucosaminyltransferase activity"/>
    <property type="evidence" value="ECO:0007669"/>
    <property type="project" value="TreeGrafter"/>
</dbReference>
<evidence type="ECO:0000256" key="6">
    <source>
        <dbReference type="ARBA" id="ARBA00022692"/>
    </source>
</evidence>
<keyword evidence="7 11" id="KW-0256">Endoplasmic reticulum</keyword>
<evidence type="ECO:0000256" key="9">
    <source>
        <dbReference type="ARBA" id="ARBA00023136"/>
    </source>
</evidence>